<dbReference type="PANTHER" id="PTHR33334">
    <property type="entry name" value="PROTEIN LNK1"/>
    <property type="match status" value="1"/>
</dbReference>
<dbReference type="Proteomes" id="UP000823749">
    <property type="component" value="Chromosome 7"/>
</dbReference>
<feature type="domain" description="Disease resistance protein At4g27190-like leucine-rich repeats" evidence="7">
    <location>
        <begin position="1377"/>
        <end position="1467"/>
    </location>
</feature>
<keyword evidence="10" id="KW-1185">Reference proteome</keyword>
<dbReference type="InterPro" id="IPR039928">
    <property type="entry name" value="LNK"/>
</dbReference>
<feature type="region of interest" description="Disordered" evidence="4">
    <location>
        <begin position="96"/>
        <end position="115"/>
    </location>
</feature>
<feature type="domain" description="NB-ARC" evidence="5">
    <location>
        <begin position="832"/>
        <end position="878"/>
    </location>
</feature>
<keyword evidence="1" id="KW-0677">Repeat</keyword>
<dbReference type="Gene3D" id="1.20.5.4130">
    <property type="match status" value="1"/>
</dbReference>
<dbReference type="GO" id="GO:0043531">
    <property type="term" value="F:ADP binding"/>
    <property type="evidence" value="ECO:0007669"/>
    <property type="project" value="InterPro"/>
</dbReference>
<dbReference type="GO" id="GO:0007623">
    <property type="term" value="P:circadian rhythm"/>
    <property type="evidence" value="ECO:0007669"/>
    <property type="project" value="InterPro"/>
</dbReference>
<feature type="compositionally biased region" description="Basic and acidic residues" evidence="4">
    <location>
        <begin position="279"/>
        <end position="292"/>
    </location>
</feature>
<evidence type="ECO:0000313" key="9">
    <source>
        <dbReference type="EMBL" id="KAG5539182.1"/>
    </source>
</evidence>
<evidence type="ECO:0000256" key="2">
    <source>
        <dbReference type="ARBA" id="ARBA00022741"/>
    </source>
</evidence>
<evidence type="ECO:0000256" key="3">
    <source>
        <dbReference type="ARBA" id="ARBA00022821"/>
    </source>
</evidence>
<name>A0AAV6JFK0_9ERIC</name>
<dbReference type="SUPFAM" id="SSF52058">
    <property type="entry name" value="L domain-like"/>
    <property type="match status" value="1"/>
</dbReference>
<feature type="compositionally biased region" description="Polar residues" evidence="4">
    <location>
        <begin position="303"/>
        <end position="314"/>
    </location>
</feature>
<dbReference type="Pfam" id="PF00931">
    <property type="entry name" value="NB-ARC"/>
    <property type="match status" value="1"/>
</dbReference>
<dbReference type="InterPro" id="IPR056789">
    <property type="entry name" value="LRR_R13L1-DRL21"/>
</dbReference>
<feature type="compositionally biased region" description="Polar residues" evidence="4">
    <location>
        <begin position="98"/>
        <end position="113"/>
    </location>
</feature>
<keyword evidence="2" id="KW-0547">Nucleotide-binding</keyword>
<evidence type="ECO:0000256" key="4">
    <source>
        <dbReference type="SAM" id="MobiDB-lite"/>
    </source>
</evidence>
<dbReference type="InterPro" id="IPR041118">
    <property type="entry name" value="Rx_N"/>
</dbReference>
<evidence type="ECO:0000313" key="10">
    <source>
        <dbReference type="Proteomes" id="UP000823749"/>
    </source>
</evidence>
<protein>
    <recommendedName>
        <fullName evidence="11">Disease resistance protein</fullName>
    </recommendedName>
</protein>
<dbReference type="InterPro" id="IPR032675">
    <property type="entry name" value="LRR_dom_sf"/>
</dbReference>
<feature type="domain" description="Disease resistance N-terminal" evidence="6">
    <location>
        <begin position="650"/>
        <end position="735"/>
    </location>
</feature>
<gene>
    <name evidence="9" type="ORF">RHGRI_019669</name>
</gene>
<dbReference type="GO" id="GO:0006952">
    <property type="term" value="P:defense response"/>
    <property type="evidence" value="ECO:0007669"/>
    <property type="project" value="UniProtKB-KW"/>
</dbReference>
<reference evidence="9" key="1">
    <citation type="submission" date="2020-08" db="EMBL/GenBank/DDBJ databases">
        <title>Plant Genome Project.</title>
        <authorList>
            <person name="Zhang R.-G."/>
        </authorList>
    </citation>
    <scope>NUCLEOTIDE SEQUENCE</scope>
    <source>
        <strain evidence="9">WSP0</strain>
        <tissue evidence="9">Leaf</tissue>
    </source>
</reference>
<accession>A0AAV6JFK0</accession>
<evidence type="ECO:0008006" key="11">
    <source>
        <dbReference type="Google" id="ProtNLM"/>
    </source>
</evidence>
<evidence type="ECO:0000259" key="8">
    <source>
        <dbReference type="Pfam" id="PF25019"/>
    </source>
</evidence>
<evidence type="ECO:0000256" key="1">
    <source>
        <dbReference type="ARBA" id="ARBA00022737"/>
    </source>
</evidence>
<dbReference type="PRINTS" id="PR00364">
    <property type="entry name" value="DISEASERSIST"/>
</dbReference>
<dbReference type="SUPFAM" id="SSF52047">
    <property type="entry name" value="RNI-like"/>
    <property type="match status" value="1"/>
</dbReference>
<evidence type="ECO:0000259" key="5">
    <source>
        <dbReference type="Pfam" id="PF00931"/>
    </source>
</evidence>
<feature type="region of interest" description="Disordered" evidence="4">
    <location>
        <begin position="279"/>
        <end position="314"/>
    </location>
</feature>
<comment type="caution">
    <text evidence="9">The sequence shown here is derived from an EMBL/GenBank/DDBJ whole genome shotgun (WGS) entry which is preliminary data.</text>
</comment>
<dbReference type="SUPFAM" id="SSF52540">
    <property type="entry name" value="P-loop containing nucleoside triphosphate hydrolases"/>
    <property type="match status" value="1"/>
</dbReference>
<dbReference type="Pfam" id="PF18052">
    <property type="entry name" value="Rx_N"/>
    <property type="match status" value="1"/>
</dbReference>
<sequence>MFDWNDEEFANIIWGEEGETDDHIVPYPEGNEDRPPGLYGGHIKKKWNQEATNAKPPVQNKSLNNDDYAGGKQEGALKYDLAEGTSAGRCRMEPWPDSSLSHASKTHQDSMGTEVSKDLTEITEIDSSRCDATSQLDGSSSIFQNLLDDGEQSDFVDYGWDNIGSFDDLDRIFSNDDQIFGHVSLGKDDQSWSSFKESTCTAEKSFPLCMDSTSLDLGTAGSTSGHFKIKTEYVQDQDQSFTQGFGKMSFLSSHAQNNVHASAHQMDFMGGKSKFVAKEKVSNKEKLSETRKKTGGGHEGQHLQDSSTWSTSGNKLQQIEMPRICTGYALSDQTQLQSFNSSVAPPGQGNIRNPYPTMTSLPHSHYREEEKPVFSGCEVSTCTTNPLSRFPETFTKPLTMTPQEKIEKLRRRQQMQALLAIQRQQQQFSNKVSSSDHSVSLKCHDDQIQLMPGGNIEVEETVSTLLSVDPNSPAVHDGLNTIPMVVDDCYSVEAITLHQLREIVAKLDIRMRIFMRDSLFRLAQSAMHRHYAGVTSSINKNSGDELEVCTDETSSHTSFTRIPDVETQTNRIDRAVAHLLFHRPELSGKHSQTPESPSLTKLPCEINIGGLLSSPREFLIVVASNGYFLLEVLVEYGGKDSVVIIDIDYSALFEKLFDLVSFARREKIDALLTKWNTMLKEISAVLADAEEKQMSTDQRAIKLWLEDLEDFAYDLDDVLDEFSTEALRQQVLNESPASTSKVRALIPTCCTHFNPTTLAFASRMRSKMDEITERLTDLSDRTTRLGLQIVDAGHPTRPPQRPPTSSFIHEPRLYGRDGDQKVIIELLRSNQSNNGKFDVVPIVGMGGIGKTTLAQMVYNNKMVKKHFEIKAWVCVSEGSIGDLKHVRFLDLSCTMIATLPESISTLHNLQTLILSYCKELSKLPANTSNLINLRHLDLTGADSLQEMPPKMGKLISLQALSNFIVSQGDGSTISELGSLIHLRGTLSISGLENVANARDARRANLEDIQGLDVLLMKWGDISNNSRNASVESQVLDMLRPNKKLKELTINGYCGLTFPTWVGNSLLSNLVSLKFENCEKSFSLPPLGQLPSLARLHIQGMKATENVGFEFYGLRCSNPFPVLQTLTFEDMPEWKDWSPFGVEEGGQAFSCLLELSIKRCPKLLQKLPSNLPCLRKLAIEGCPLLVVAWVPSPIELNEVRNMLHFDSLISLSLKDVSILDSFGNPEVGYEAVLENARYSHLSSLTSLRVENVQGLKCLPRCFFQGLMGLQELSLYGCPELASLWNNEVRIHHCLPALRRLVIEDCQQLISLFEEDEEEEGLQHEELPYMMLLEYLEISRCVKMEKLPRRLHNLGSLLELIICECSCLISFPKTGLPFTLRTLRIESCDAMQFLPELMMLNSLEELVVSNCPSLMYLSSSRTGLPCNLKELYISQCAKLESVLVEDGMKINCPSLENFQIIKCESLKFLPDVTQNNFDGGCLQNPSKLVIQYCDNVESIPEGWFTATKLTTLDIKGCEKLKGLPNHAYKNLTSLQALSVSSCDAALELISCSSHFTNLTSLWLENVDKGGNKPLSELGLHQLSSLRNLSLVDYGWALFPPVEEEEDGMMMWLPRSLIGLSLTHFPNLEKLSCKGFQNIPSLGHLDILFCSKLTTITKLGLLPSLSTLWIWDCPNLASFSVEEQGLRQLPPSLMSLRIQGCPILKERCEKKKGRYWPLISHIPQVEIDLRSAFNPSS</sequence>
<keyword evidence="3" id="KW-0611">Plant defense</keyword>
<proteinExistence type="predicted"/>
<dbReference type="InterPro" id="IPR002182">
    <property type="entry name" value="NB-ARC"/>
</dbReference>
<dbReference type="GO" id="GO:0006355">
    <property type="term" value="P:regulation of DNA-templated transcription"/>
    <property type="evidence" value="ECO:0007669"/>
    <property type="project" value="InterPro"/>
</dbReference>
<organism evidence="9 10">
    <name type="scientific">Rhododendron griersonianum</name>
    <dbReference type="NCBI Taxonomy" id="479676"/>
    <lineage>
        <taxon>Eukaryota</taxon>
        <taxon>Viridiplantae</taxon>
        <taxon>Streptophyta</taxon>
        <taxon>Embryophyta</taxon>
        <taxon>Tracheophyta</taxon>
        <taxon>Spermatophyta</taxon>
        <taxon>Magnoliopsida</taxon>
        <taxon>eudicotyledons</taxon>
        <taxon>Gunneridae</taxon>
        <taxon>Pentapetalae</taxon>
        <taxon>asterids</taxon>
        <taxon>Ericales</taxon>
        <taxon>Ericaceae</taxon>
        <taxon>Ericoideae</taxon>
        <taxon>Rhodoreae</taxon>
        <taxon>Rhododendron</taxon>
    </lineage>
</organism>
<evidence type="ECO:0000259" key="7">
    <source>
        <dbReference type="Pfam" id="PF23247"/>
    </source>
</evidence>
<dbReference type="Pfam" id="PF25019">
    <property type="entry name" value="LRR_R13L1-DRL21"/>
    <property type="match status" value="1"/>
</dbReference>
<evidence type="ECO:0000259" key="6">
    <source>
        <dbReference type="Pfam" id="PF18052"/>
    </source>
</evidence>
<feature type="domain" description="R13L1/DRL21-like LRR repeat region" evidence="8">
    <location>
        <begin position="973"/>
        <end position="1100"/>
    </location>
</feature>
<dbReference type="GO" id="GO:0051707">
    <property type="term" value="P:response to other organism"/>
    <property type="evidence" value="ECO:0007669"/>
    <property type="project" value="UniProtKB-ARBA"/>
</dbReference>
<dbReference type="EMBL" id="JACTNZ010000007">
    <property type="protein sequence ID" value="KAG5539182.1"/>
    <property type="molecule type" value="Genomic_DNA"/>
</dbReference>
<dbReference type="PANTHER" id="PTHR33334:SF5">
    <property type="entry name" value="PROTEIN LNK2"/>
    <property type="match status" value="1"/>
</dbReference>
<dbReference type="InterPro" id="IPR057135">
    <property type="entry name" value="At4g27190-like_LRR"/>
</dbReference>
<dbReference type="Pfam" id="PF23247">
    <property type="entry name" value="LRR_RPS2"/>
    <property type="match status" value="1"/>
</dbReference>
<dbReference type="InterPro" id="IPR027417">
    <property type="entry name" value="P-loop_NTPase"/>
</dbReference>
<dbReference type="Gene3D" id="3.80.10.10">
    <property type="entry name" value="Ribonuclease Inhibitor"/>
    <property type="match status" value="4"/>
</dbReference>
<feature type="region of interest" description="Disordered" evidence="4">
    <location>
        <begin position="20"/>
        <end position="69"/>
    </location>
</feature>